<dbReference type="SUPFAM" id="SSF52096">
    <property type="entry name" value="ClpP/crotonase"/>
    <property type="match status" value="1"/>
</dbReference>
<dbReference type="PANTHER" id="PTHR11941:SF75">
    <property type="entry name" value="ENOYL-COA HYDRATASE_ISOMERASE FAMILY PROTEIN"/>
    <property type="match status" value="1"/>
</dbReference>
<comment type="caution">
    <text evidence="1">The sequence shown here is derived from an EMBL/GenBank/DDBJ whole genome shotgun (WGS) entry which is preliminary data.</text>
</comment>
<dbReference type="InterPro" id="IPR029045">
    <property type="entry name" value="ClpP/crotonase-like_dom_sf"/>
</dbReference>
<accession>A0ABW3HFV8</accession>
<reference evidence="2" key="1">
    <citation type="journal article" date="2019" name="Int. J. Syst. Evol. Microbiol.">
        <title>The Global Catalogue of Microorganisms (GCM) 10K type strain sequencing project: providing services to taxonomists for standard genome sequencing and annotation.</title>
        <authorList>
            <consortium name="The Broad Institute Genomics Platform"/>
            <consortium name="The Broad Institute Genome Sequencing Center for Infectious Disease"/>
            <person name="Wu L."/>
            <person name="Ma J."/>
        </authorList>
    </citation>
    <scope>NUCLEOTIDE SEQUENCE [LARGE SCALE GENOMIC DNA]</scope>
    <source>
        <strain evidence="2">CCUG 63419</strain>
    </source>
</reference>
<keyword evidence="2" id="KW-1185">Reference proteome</keyword>
<dbReference type="CDD" id="cd06558">
    <property type="entry name" value="crotonase-like"/>
    <property type="match status" value="1"/>
</dbReference>
<evidence type="ECO:0000313" key="1">
    <source>
        <dbReference type="EMBL" id="MFD0949113.1"/>
    </source>
</evidence>
<sequence>MSWMNLSREGDVWLMTLCHGDNRFNNESMAAWNEALDTIEATEGNAALVITADDPKFFSNGIDIEPILATHGFPYFLNDFAPRLEALFLRVARFPMPVAFALNGHTYAGGAIMASAGDIRFMRADRGRFCFPEVNIKVPFTPLMTEVVRLLPNSAGAWEMMSTGVAWGGEEAVAKGVIEHALSAEALLPTAMAWATEMAKKDRATYTLIKRRFRVALDVYLSK</sequence>
<dbReference type="Proteomes" id="UP001597044">
    <property type="component" value="Unassembled WGS sequence"/>
</dbReference>
<organism evidence="1 2">
    <name type="scientific">Paraperlucidibaca wandonensis</name>
    <dbReference type="NCBI Taxonomy" id="1268273"/>
    <lineage>
        <taxon>Bacteria</taxon>
        <taxon>Pseudomonadati</taxon>
        <taxon>Pseudomonadota</taxon>
        <taxon>Gammaproteobacteria</taxon>
        <taxon>Moraxellales</taxon>
        <taxon>Moraxellaceae</taxon>
        <taxon>Paraperlucidibaca</taxon>
    </lineage>
</organism>
<dbReference type="PANTHER" id="PTHR11941">
    <property type="entry name" value="ENOYL-COA HYDRATASE-RELATED"/>
    <property type="match status" value="1"/>
</dbReference>
<dbReference type="InterPro" id="IPR001753">
    <property type="entry name" value="Enoyl-CoA_hydra/iso"/>
</dbReference>
<proteinExistence type="predicted"/>
<protein>
    <submittedName>
        <fullName evidence="1">Enoyl-CoA hydratase/isomerase family protein</fullName>
    </submittedName>
</protein>
<dbReference type="EMBL" id="JBHTIT010000001">
    <property type="protein sequence ID" value="MFD0949113.1"/>
    <property type="molecule type" value="Genomic_DNA"/>
</dbReference>
<dbReference type="RefSeq" id="WP_379068405.1">
    <property type="nucleotide sequence ID" value="NZ_JBHTIT010000001.1"/>
</dbReference>
<evidence type="ECO:0000313" key="2">
    <source>
        <dbReference type="Proteomes" id="UP001597044"/>
    </source>
</evidence>
<dbReference type="Pfam" id="PF00378">
    <property type="entry name" value="ECH_1"/>
    <property type="match status" value="1"/>
</dbReference>
<dbReference type="Gene3D" id="3.90.226.10">
    <property type="entry name" value="2-enoyl-CoA Hydratase, Chain A, domain 1"/>
    <property type="match status" value="1"/>
</dbReference>
<gene>
    <name evidence="1" type="ORF">ACFQ0F_01665</name>
</gene>
<name>A0ABW3HFV8_9GAMM</name>